<sequence>MVKYRINGRVFNTVVPRQIALPPELLGIIFSIMKDRAIEDAIRSGSVSPYAWTSVALVSKAWRATALQYHTLWTTVITTNQDAMASFLARSNQLPLTVIGALVGERRGSTSQELAAVEETIWQLEDKLERERKRLMPSERARMERALDDWEDHRSRVIDAARQTDVEKWSLIREELPRVRKLDLKVSSRILAQTSGQAGPGASLLEDLAIVCVGKAGLGQADLSLFTSPVLKRVRLSGAAFRFDEFSMLITATLTDLHISGTQTVMTTGEVVHLLSCAPKLRTFRLGVEVQRTAETAGLVKNVVLQDLRTLEISPCSTREADLLAFVRAPNIKRVGLKIYSDFEDVVEILEQYACHLTSVNVRGCTIQVLDGRHICVMFTPQAASTCAITQTEGITIVFDHELGYGDLILYLLKQHLRSLLESVQCLSVRNGRGYADYMATAWREFFLSMSHIRKLQLSGHSTSTIPTGLVYPTKVGGSFVFHVLFPALESLELEGVWFRESPPSTVDDENNFLDTLVSSILRRSRTGSRKAEAGGELGRLYQRCASNRIQNLTITRAFNLFEDDIWLLETIFAQIVWDELQIEKSDRDTSEEQDYASQDVREEDEEYAWEEDEYASEEHEEYE</sequence>
<organism evidence="2 3">
    <name type="scientific">Heliocybe sulcata</name>
    <dbReference type="NCBI Taxonomy" id="5364"/>
    <lineage>
        <taxon>Eukaryota</taxon>
        <taxon>Fungi</taxon>
        <taxon>Dikarya</taxon>
        <taxon>Basidiomycota</taxon>
        <taxon>Agaricomycotina</taxon>
        <taxon>Agaricomycetes</taxon>
        <taxon>Gloeophyllales</taxon>
        <taxon>Gloeophyllaceae</taxon>
        <taxon>Heliocybe</taxon>
    </lineage>
</organism>
<dbReference type="Proteomes" id="UP000305948">
    <property type="component" value="Unassembled WGS sequence"/>
</dbReference>
<feature type="compositionally biased region" description="Acidic residues" evidence="1">
    <location>
        <begin position="602"/>
        <end position="624"/>
    </location>
</feature>
<evidence type="ECO:0000313" key="3">
    <source>
        <dbReference type="Proteomes" id="UP000305948"/>
    </source>
</evidence>
<dbReference type="InterPro" id="IPR032675">
    <property type="entry name" value="LRR_dom_sf"/>
</dbReference>
<evidence type="ECO:0000313" key="2">
    <source>
        <dbReference type="EMBL" id="TFK49818.1"/>
    </source>
</evidence>
<gene>
    <name evidence="2" type="ORF">OE88DRAFT_1736786</name>
</gene>
<keyword evidence="3" id="KW-1185">Reference proteome</keyword>
<dbReference type="AlphaFoldDB" id="A0A5C3N195"/>
<feature type="region of interest" description="Disordered" evidence="1">
    <location>
        <begin position="586"/>
        <end position="624"/>
    </location>
</feature>
<accession>A0A5C3N195</accession>
<protein>
    <submittedName>
        <fullName evidence="2">Uncharacterized protein</fullName>
    </submittedName>
</protein>
<proteinExistence type="predicted"/>
<dbReference type="STRING" id="5364.A0A5C3N195"/>
<reference evidence="2 3" key="1">
    <citation type="journal article" date="2019" name="Nat. Ecol. Evol.">
        <title>Megaphylogeny resolves global patterns of mushroom evolution.</title>
        <authorList>
            <person name="Varga T."/>
            <person name="Krizsan K."/>
            <person name="Foldi C."/>
            <person name="Dima B."/>
            <person name="Sanchez-Garcia M."/>
            <person name="Sanchez-Ramirez S."/>
            <person name="Szollosi G.J."/>
            <person name="Szarkandi J.G."/>
            <person name="Papp V."/>
            <person name="Albert L."/>
            <person name="Andreopoulos W."/>
            <person name="Angelini C."/>
            <person name="Antonin V."/>
            <person name="Barry K.W."/>
            <person name="Bougher N.L."/>
            <person name="Buchanan P."/>
            <person name="Buyck B."/>
            <person name="Bense V."/>
            <person name="Catcheside P."/>
            <person name="Chovatia M."/>
            <person name="Cooper J."/>
            <person name="Damon W."/>
            <person name="Desjardin D."/>
            <person name="Finy P."/>
            <person name="Geml J."/>
            <person name="Haridas S."/>
            <person name="Hughes K."/>
            <person name="Justo A."/>
            <person name="Karasinski D."/>
            <person name="Kautmanova I."/>
            <person name="Kiss B."/>
            <person name="Kocsube S."/>
            <person name="Kotiranta H."/>
            <person name="LaButti K.M."/>
            <person name="Lechner B.E."/>
            <person name="Liimatainen K."/>
            <person name="Lipzen A."/>
            <person name="Lukacs Z."/>
            <person name="Mihaltcheva S."/>
            <person name="Morgado L.N."/>
            <person name="Niskanen T."/>
            <person name="Noordeloos M.E."/>
            <person name="Ohm R.A."/>
            <person name="Ortiz-Santana B."/>
            <person name="Ovrebo C."/>
            <person name="Racz N."/>
            <person name="Riley R."/>
            <person name="Savchenko A."/>
            <person name="Shiryaev A."/>
            <person name="Soop K."/>
            <person name="Spirin V."/>
            <person name="Szebenyi C."/>
            <person name="Tomsovsky M."/>
            <person name="Tulloss R.E."/>
            <person name="Uehling J."/>
            <person name="Grigoriev I.V."/>
            <person name="Vagvolgyi C."/>
            <person name="Papp T."/>
            <person name="Martin F.M."/>
            <person name="Miettinen O."/>
            <person name="Hibbett D.S."/>
            <person name="Nagy L.G."/>
        </authorList>
    </citation>
    <scope>NUCLEOTIDE SEQUENCE [LARGE SCALE GENOMIC DNA]</scope>
    <source>
        <strain evidence="2 3">OMC1185</strain>
    </source>
</reference>
<name>A0A5C3N195_9AGAM</name>
<evidence type="ECO:0000256" key="1">
    <source>
        <dbReference type="SAM" id="MobiDB-lite"/>
    </source>
</evidence>
<dbReference type="SUPFAM" id="SSF52047">
    <property type="entry name" value="RNI-like"/>
    <property type="match status" value="1"/>
</dbReference>
<dbReference type="Gene3D" id="3.80.10.10">
    <property type="entry name" value="Ribonuclease Inhibitor"/>
    <property type="match status" value="1"/>
</dbReference>
<dbReference type="OrthoDB" id="3317531at2759"/>
<dbReference type="EMBL" id="ML213515">
    <property type="protein sequence ID" value="TFK49818.1"/>
    <property type="molecule type" value="Genomic_DNA"/>
</dbReference>